<dbReference type="OrthoDB" id="421869at2759"/>
<dbReference type="EMBL" id="QJKJ01008150">
    <property type="protein sequence ID" value="RDX80639.1"/>
    <property type="molecule type" value="Genomic_DNA"/>
</dbReference>
<accession>A0A371FQL4</accession>
<dbReference type="STRING" id="157652.A0A371FQL4"/>
<name>A0A371FQL4_MUCPR</name>
<comment type="caution">
    <text evidence="2">The sequence shown here is derived from an EMBL/GenBank/DDBJ whole genome shotgun (WGS) entry which is preliminary data.</text>
</comment>
<proteinExistence type="predicted"/>
<protein>
    <recommendedName>
        <fullName evidence="1">Reverse transcriptase Ty1/copia-type domain-containing protein</fullName>
    </recommendedName>
</protein>
<reference evidence="2" key="1">
    <citation type="submission" date="2018-05" db="EMBL/GenBank/DDBJ databases">
        <title>Draft genome of Mucuna pruriens seed.</title>
        <authorList>
            <person name="Nnadi N.E."/>
            <person name="Vos R."/>
            <person name="Hasami M.H."/>
            <person name="Devisetty U.K."/>
            <person name="Aguiy J.C."/>
        </authorList>
    </citation>
    <scope>NUCLEOTIDE SEQUENCE [LARGE SCALE GENOMIC DNA]</scope>
    <source>
        <strain evidence="2">JCA_2017</strain>
    </source>
</reference>
<gene>
    <name evidence="2" type="ORF">CR513_38785</name>
</gene>
<keyword evidence="3" id="KW-1185">Reference proteome</keyword>
<dbReference type="Pfam" id="PF07727">
    <property type="entry name" value="RVT_2"/>
    <property type="match status" value="1"/>
</dbReference>
<dbReference type="InterPro" id="IPR013103">
    <property type="entry name" value="RVT_2"/>
</dbReference>
<sequence length="141" mass="16215">MEFCFVIELATNDFRNHEFWLSKWPLPTSSNQQLYSNGSIECYKARLVVLGNKKEYGLDYDETFVPIAKMTIMHIILALAASQSWPLLQMNVKNVFLHRGLMEEDYIKLSHGLEVPNAGCHQGLKESHQKELGPTQKFIVD</sequence>
<feature type="non-terminal residue" evidence="2">
    <location>
        <position position="1"/>
    </location>
</feature>
<evidence type="ECO:0000313" key="2">
    <source>
        <dbReference type="EMBL" id="RDX80639.1"/>
    </source>
</evidence>
<dbReference type="Proteomes" id="UP000257109">
    <property type="component" value="Unassembled WGS sequence"/>
</dbReference>
<dbReference type="AlphaFoldDB" id="A0A371FQL4"/>
<organism evidence="2 3">
    <name type="scientific">Mucuna pruriens</name>
    <name type="common">Velvet bean</name>
    <name type="synonym">Dolichos pruriens</name>
    <dbReference type="NCBI Taxonomy" id="157652"/>
    <lineage>
        <taxon>Eukaryota</taxon>
        <taxon>Viridiplantae</taxon>
        <taxon>Streptophyta</taxon>
        <taxon>Embryophyta</taxon>
        <taxon>Tracheophyta</taxon>
        <taxon>Spermatophyta</taxon>
        <taxon>Magnoliopsida</taxon>
        <taxon>eudicotyledons</taxon>
        <taxon>Gunneridae</taxon>
        <taxon>Pentapetalae</taxon>
        <taxon>rosids</taxon>
        <taxon>fabids</taxon>
        <taxon>Fabales</taxon>
        <taxon>Fabaceae</taxon>
        <taxon>Papilionoideae</taxon>
        <taxon>50 kb inversion clade</taxon>
        <taxon>NPAAA clade</taxon>
        <taxon>indigoferoid/millettioid clade</taxon>
        <taxon>Phaseoleae</taxon>
        <taxon>Mucuna</taxon>
    </lineage>
</organism>
<evidence type="ECO:0000313" key="3">
    <source>
        <dbReference type="Proteomes" id="UP000257109"/>
    </source>
</evidence>
<evidence type="ECO:0000259" key="1">
    <source>
        <dbReference type="Pfam" id="PF07727"/>
    </source>
</evidence>
<feature type="domain" description="Reverse transcriptase Ty1/copia-type" evidence="1">
    <location>
        <begin position="42"/>
        <end position="116"/>
    </location>
</feature>